<keyword evidence="2" id="KW-1185">Reference proteome</keyword>
<accession>A0ABP3DC61</accession>
<dbReference type="Proteomes" id="UP001500967">
    <property type="component" value="Unassembled WGS sequence"/>
</dbReference>
<comment type="caution">
    <text evidence="1">The sequence shown here is derived from an EMBL/GenBank/DDBJ whole genome shotgun (WGS) entry which is preliminary data.</text>
</comment>
<dbReference type="RefSeq" id="WP_344647769.1">
    <property type="nucleotide sequence ID" value="NZ_BAAAGX010000006.1"/>
</dbReference>
<name>A0ABP3DC61_9ACTN</name>
<evidence type="ECO:0008006" key="3">
    <source>
        <dbReference type="Google" id="ProtNLM"/>
    </source>
</evidence>
<protein>
    <recommendedName>
        <fullName evidence="3">Asp23/Gls24 family envelope stress response protein</fullName>
    </recommendedName>
</protein>
<sequence>MIARPPGPAADEPAAGPEVDATLADTIAALAIGVPGVSRLHGGLFGEVATYLPGRRVAGVTVHDEDVEVHVVLDASAPIRATAERVHAALATAVDLPVRVVVEDIDPS</sequence>
<organism evidence="1 2">
    <name type="scientific">Cryptosporangium japonicum</name>
    <dbReference type="NCBI Taxonomy" id="80872"/>
    <lineage>
        <taxon>Bacteria</taxon>
        <taxon>Bacillati</taxon>
        <taxon>Actinomycetota</taxon>
        <taxon>Actinomycetes</taxon>
        <taxon>Cryptosporangiales</taxon>
        <taxon>Cryptosporangiaceae</taxon>
        <taxon>Cryptosporangium</taxon>
    </lineage>
</organism>
<dbReference type="EMBL" id="BAAAGX010000006">
    <property type="protein sequence ID" value="GAA0228704.1"/>
    <property type="molecule type" value="Genomic_DNA"/>
</dbReference>
<gene>
    <name evidence="1" type="ORF">GCM10009539_12630</name>
</gene>
<reference evidence="2" key="1">
    <citation type="journal article" date="2019" name="Int. J. Syst. Evol. Microbiol.">
        <title>The Global Catalogue of Microorganisms (GCM) 10K type strain sequencing project: providing services to taxonomists for standard genome sequencing and annotation.</title>
        <authorList>
            <consortium name="The Broad Institute Genomics Platform"/>
            <consortium name="The Broad Institute Genome Sequencing Center for Infectious Disease"/>
            <person name="Wu L."/>
            <person name="Ma J."/>
        </authorList>
    </citation>
    <scope>NUCLEOTIDE SEQUENCE [LARGE SCALE GENOMIC DNA]</scope>
    <source>
        <strain evidence="2">JCM 10425</strain>
    </source>
</reference>
<evidence type="ECO:0000313" key="2">
    <source>
        <dbReference type="Proteomes" id="UP001500967"/>
    </source>
</evidence>
<proteinExistence type="predicted"/>
<evidence type="ECO:0000313" key="1">
    <source>
        <dbReference type="EMBL" id="GAA0228704.1"/>
    </source>
</evidence>